<dbReference type="GO" id="GO:0016706">
    <property type="term" value="F:2-oxoglutarate-dependent dioxygenase activity"/>
    <property type="evidence" value="ECO:0007669"/>
    <property type="project" value="UniProtKB-ARBA"/>
</dbReference>
<evidence type="ECO:0000256" key="1">
    <source>
        <dbReference type="ARBA" id="ARBA00008056"/>
    </source>
</evidence>
<keyword evidence="2 4" id="KW-0479">Metal-binding</keyword>
<dbReference type="AlphaFoldDB" id="A0ABD3U5L9"/>
<evidence type="ECO:0000313" key="7">
    <source>
        <dbReference type="Proteomes" id="UP001634393"/>
    </source>
</evidence>
<evidence type="ECO:0000313" key="6">
    <source>
        <dbReference type="EMBL" id="KAL3843778.1"/>
    </source>
</evidence>
<dbReference type="InterPro" id="IPR005123">
    <property type="entry name" value="Oxoglu/Fe-dep_dioxygenase_dom"/>
</dbReference>
<dbReference type="FunFam" id="2.60.120.330:FF:000134">
    <property type="entry name" value="Uncharacterized protein"/>
    <property type="match status" value="1"/>
</dbReference>
<dbReference type="Gene3D" id="2.60.120.330">
    <property type="entry name" value="B-lactam Antibiotic, Isopenicillin N Synthase, Chain"/>
    <property type="match status" value="1"/>
</dbReference>
<name>A0ABD3U5L9_9LAMI</name>
<comment type="similarity">
    <text evidence="1 4">Belongs to the iron/ascorbate-dependent oxidoreductase family.</text>
</comment>
<comment type="caution">
    <text evidence="6">The sequence shown here is derived from an EMBL/GenBank/DDBJ whole genome shotgun (WGS) entry which is preliminary data.</text>
</comment>
<dbReference type="Proteomes" id="UP001634393">
    <property type="component" value="Unassembled WGS sequence"/>
</dbReference>
<evidence type="ECO:0000256" key="4">
    <source>
        <dbReference type="RuleBase" id="RU003682"/>
    </source>
</evidence>
<dbReference type="InterPro" id="IPR050295">
    <property type="entry name" value="Plant_2OG-oxidoreductases"/>
</dbReference>
<keyword evidence="4" id="KW-0560">Oxidoreductase</keyword>
<dbReference type="PROSITE" id="PS51471">
    <property type="entry name" value="FE2OG_OXY"/>
    <property type="match status" value="1"/>
</dbReference>
<dbReference type="PANTHER" id="PTHR47991">
    <property type="entry name" value="OXOGLUTARATE/IRON-DEPENDENT DIOXYGENASE"/>
    <property type="match status" value="1"/>
</dbReference>
<dbReference type="GO" id="GO:0002238">
    <property type="term" value="P:response to molecule of fungal origin"/>
    <property type="evidence" value="ECO:0007669"/>
    <property type="project" value="UniProtKB-ARBA"/>
</dbReference>
<dbReference type="GO" id="GO:0046872">
    <property type="term" value="F:metal ion binding"/>
    <property type="evidence" value="ECO:0007669"/>
    <property type="project" value="UniProtKB-KW"/>
</dbReference>
<dbReference type="InterPro" id="IPR027443">
    <property type="entry name" value="IPNS-like_sf"/>
</dbReference>
<dbReference type="InterPro" id="IPR044861">
    <property type="entry name" value="IPNS-like_FE2OG_OXY"/>
</dbReference>
<gene>
    <name evidence="6" type="ORF">ACJIZ3_001181</name>
</gene>
<keyword evidence="7" id="KW-1185">Reference proteome</keyword>
<dbReference type="GO" id="GO:0009805">
    <property type="term" value="P:coumarin biosynthetic process"/>
    <property type="evidence" value="ECO:0007669"/>
    <property type="project" value="UniProtKB-ARBA"/>
</dbReference>
<organism evidence="6 7">
    <name type="scientific">Penstemon smallii</name>
    <dbReference type="NCBI Taxonomy" id="265156"/>
    <lineage>
        <taxon>Eukaryota</taxon>
        <taxon>Viridiplantae</taxon>
        <taxon>Streptophyta</taxon>
        <taxon>Embryophyta</taxon>
        <taxon>Tracheophyta</taxon>
        <taxon>Spermatophyta</taxon>
        <taxon>Magnoliopsida</taxon>
        <taxon>eudicotyledons</taxon>
        <taxon>Gunneridae</taxon>
        <taxon>Pentapetalae</taxon>
        <taxon>asterids</taxon>
        <taxon>lamiids</taxon>
        <taxon>Lamiales</taxon>
        <taxon>Plantaginaceae</taxon>
        <taxon>Cheloneae</taxon>
        <taxon>Penstemon</taxon>
    </lineage>
</organism>
<proteinExistence type="inferred from homology"/>
<sequence>MATSSASMLHSNSAAVQPTVPKITCVKKLSESLINNLNNNNNNNNKIPSTYAYHTETTGLDLDPLHNPIPTIDLSLLTSSNPDHKSKAVQQLGKACQEWGFFMVVNHGIPEDLMRAVIEVSHEFFNLAEEEKPEFEPNNVLDPIRYGTSFNTAKDKVFCWRDFLKLFVHPHFHCPHKPQAFREVLVEYCERSREVVRKLLKGISQSLGLEECEMEKALELDSGLQIFVANLYPVCPNPDIAMGIAPHSDHGLLTLLIQNEVGGLQIQHDGEWINVSAPPNSILVNTADHLEIYSNGKYKSVVHRAVVNNEKTRISIAIANGPSADTIVGPAASKLVEKEGNGAGPANYVPMKYKEYILSQQSNQLNGKDSLKRLQIRDH</sequence>
<feature type="domain" description="Fe2OG dioxygenase" evidence="5">
    <location>
        <begin position="222"/>
        <end position="322"/>
    </location>
</feature>
<accession>A0ABD3U5L9</accession>
<protein>
    <recommendedName>
        <fullName evidence="5">Fe2OG dioxygenase domain-containing protein</fullName>
    </recommendedName>
</protein>
<dbReference type="Pfam" id="PF03171">
    <property type="entry name" value="2OG-FeII_Oxy"/>
    <property type="match status" value="1"/>
</dbReference>
<dbReference type="EMBL" id="JBJXBP010000002">
    <property type="protein sequence ID" value="KAL3843778.1"/>
    <property type="molecule type" value="Genomic_DNA"/>
</dbReference>
<reference evidence="6 7" key="1">
    <citation type="submission" date="2024-12" db="EMBL/GenBank/DDBJ databases">
        <title>The unique morphological basis and parallel evolutionary history of personate flowers in Penstemon.</title>
        <authorList>
            <person name="Depatie T.H."/>
            <person name="Wessinger C.A."/>
        </authorList>
    </citation>
    <scope>NUCLEOTIDE SEQUENCE [LARGE SCALE GENOMIC DNA]</scope>
    <source>
        <strain evidence="6">WTNN_2</strain>
        <tissue evidence="6">Leaf</tissue>
    </source>
</reference>
<keyword evidence="3 4" id="KW-0408">Iron</keyword>
<dbReference type="Pfam" id="PF14226">
    <property type="entry name" value="DIOX_N"/>
    <property type="match status" value="1"/>
</dbReference>
<evidence type="ECO:0000256" key="3">
    <source>
        <dbReference type="ARBA" id="ARBA00023004"/>
    </source>
</evidence>
<dbReference type="SUPFAM" id="SSF51197">
    <property type="entry name" value="Clavaminate synthase-like"/>
    <property type="match status" value="1"/>
</dbReference>
<evidence type="ECO:0000256" key="2">
    <source>
        <dbReference type="ARBA" id="ARBA00022723"/>
    </source>
</evidence>
<dbReference type="InterPro" id="IPR026992">
    <property type="entry name" value="DIOX_N"/>
</dbReference>
<evidence type="ECO:0000259" key="5">
    <source>
        <dbReference type="PROSITE" id="PS51471"/>
    </source>
</evidence>